<dbReference type="Proteomes" id="UP001234798">
    <property type="component" value="Chromosome"/>
</dbReference>
<organism evidence="2 3">
    <name type="scientific">Achromobacter seleniivolatilans</name>
    <dbReference type="NCBI Taxonomy" id="3047478"/>
    <lineage>
        <taxon>Bacteria</taxon>
        <taxon>Pseudomonadati</taxon>
        <taxon>Pseudomonadota</taxon>
        <taxon>Betaproteobacteria</taxon>
        <taxon>Burkholderiales</taxon>
        <taxon>Alcaligenaceae</taxon>
        <taxon>Achromobacter</taxon>
    </lineage>
</organism>
<protein>
    <submittedName>
        <fullName evidence="2">Type VI secretion system ImpA family N-terminal domain-containing protein</fullName>
    </submittedName>
</protein>
<evidence type="ECO:0000259" key="1">
    <source>
        <dbReference type="Pfam" id="PF06812"/>
    </source>
</evidence>
<feature type="domain" description="ImpA N-terminal" evidence="1">
    <location>
        <begin position="16"/>
        <end position="138"/>
    </location>
</feature>
<name>A0ABY9LZR0_9BURK</name>
<dbReference type="Pfam" id="PF06812">
    <property type="entry name" value="ImpA_N"/>
    <property type="match status" value="1"/>
</dbReference>
<evidence type="ECO:0000313" key="3">
    <source>
        <dbReference type="Proteomes" id="UP001234798"/>
    </source>
</evidence>
<keyword evidence="3" id="KW-1185">Reference proteome</keyword>
<dbReference type="InterPro" id="IPR017740">
    <property type="entry name" value="TssA-like"/>
</dbReference>
<proteinExistence type="predicted"/>
<accession>A0ABY9LZR0</accession>
<evidence type="ECO:0000313" key="2">
    <source>
        <dbReference type="EMBL" id="WMD20256.1"/>
    </source>
</evidence>
<sequence>MSTHLDTDVGPEAGLLTPLDGDLACGPDLEYDPDFVVLQANVATRGDAQYGDFVDAATPINWSEAERDCRALLARSKDLRLLVILARCRARQAGAAGLRAALALIDAMLRTYPDALNPVPLLDGEHDPLIVANVLSALADPDGLVADVRDIALPKSMGTALQIRDIERALAKTRGKDTIAPESALRLVSDLHDRRDPAAMALAAAAAALARINAWAAEQLGSTAPDLNLLGRLLEPFDAPASMHAVPVEVVEPVAVDSGETPPPATGAPAPVTSAPARVAAAASAPVTTRWDMLENMRIARLWFETHEPSSPVSVLIKQAERMVGRRFSELHRMVPPDLLEQWDAPQE</sequence>
<dbReference type="PANTHER" id="PTHR37951">
    <property type="entry name" value="CYTOPLASMIC PROTEIN-RELATED"/>
    <property type="match status" value="1"/>
</dbReference>
<dbReference type="PANTHER" id="PTHR37951:SF1">
    <property type="entry name" value="TYPE VI SECRETION SYSTEM COMPONENT TSSA1"/>
    <property type="match status" value="1"/>
</dbReference>
<dbReference type="EMBL" id="CP132976">
    <property type="protein sequence ID" value="WMD20256.1"/>
    <property type="molecule type" value="Genomic_DNA"/>
</dbReference>
<reference evidence="2 3" key="1">
    <citation type="submission" date="2023-08" db="EMBL/GenBank/DDBJ databases">
        <title>Achromobacter seleniivolatilans sp. nov., isolated from seleniferous soil.</title>
        <authorList>
            <person name="Zhang S."/>
            <person name="Li K."/>
            <person name="Peng J."/>
            <person name="Zhao Q."/>
            <person name="Wang H."/>
            <person name="Guo Y."/>
        </authorList>
    </citation>
    <scope>NUCLEOTIDE SEQUENCE [LARGE SCALE GENOMIC DNA]</scope>
    <source>
        <strain evidence="2 3">R39</strain>
    </source>
</reference>
<gene>
    <name evidence="2" type="ORF">RAS12_27220</name>
</gene>
<dbReference type="InterPro" id="IPR010657">
    <property type="entry name" value="ImpA_N"/>
</dbReference>
<dbReference type="RefSeq" id="WP_306943309.1">
    <property type="nucleotide sequence ID" value="NZ_CP132976.1"/>
</dbReference>